<evidence type="ECO:0000256" key="5">
    <source>
        <dbReference type="ARBA" id="ARBA00022989"/>
    </source>
</evidence>
<keyword evidence="4 7" id="KW-0812">Transmembrane</keyword>
<protein>
    <submittedName>
        <fullName evidence="8">DoxX family protein</fullName>
    </submittedName>
</protein>
<feature type="transmembrane region" description="Helical" evidence="7">
    <location>
        <begin position="62"/>
        <end position="85"/>
    </location>
</feature>
<proteinExistence type="inferred from homology"/>
<evidence type="ECO:0000313" key="9">
    <source>
        <dbReference type="Proteomes" id="UP001438953"/>
    </source>
</evidence>
<dbReference type="EMBL" id="JAYWLC010000005">
    <property type="protein sequence ID" value="MER5171782.1"/>
    <property type="molecule type" value="Genomic_DNA"/>
</dbReference>
<dbReference type="Pfam" id="PF07681">
    <property type="entry name" value="DoxX"/>
    <property type="match status" value="1"/>
</dbReference>
<evidence type="ECO:0000256" key="3">
    <source>
        <dbReference type="ARBA" id="ARBA00022475"/>
    </source>
</evidence>
<comment type="caution">
    <text evidence="8">The sequence shown here is derived from an EMBL/GenBank/DDBJ whole genome shotgun (WGS) entry which is preliminary data.</text>
</comment>
<reference evidence="8 9" key="2">
    <citation type="submission" date="2024-06" db="EMBL/GenBank/DDBJ databases">
        <title>Thioclava kandeliae sp. nov. from a rhizosphere soil sample of Kandelia candel in a mangrove.</title>
        <authorList>
            <person name="Mu T."/>
        </authorList>
    </citation>
    <scope>NUCLEOTIDE SEQUENCE [LARGE SCALE GENOMIC DNA]</scope>
    <source>
        <strain evidence="8 9">CPCC 100088</strain>
    </source>
</reference>
<dbReference type="PANTHER" id="PTHR33452:SF1">
    <property type="entry name" value="INNER MEMBRANE PROTEIN YPHA-RELATED"/>
    <property type="match status" value="1"/>
</dbReference>
<dbReference type="InterPro" id="IPR032808">
    <property type="entry name" value="DoxX"/>
</dbReference>
<keyword evidence="6 7" id="KW-0472">Membrane</keyword>
<evidence type="ECO:0000256" key="1">
    <source>
        <dbReference type="ARBA" id="ARBA00004651"/>
    </source>
</evidence>
<evidence type="ECO:0000256" key="7">
    <source>
        <dbReference type="SAM" id="Phobius"/>
    </source>
</evidence>
<gene>
    <name evidence="8" type="ORF">VSX56_08325</name>
</gene>
<feature type="transmembrane region" description="Helical" evidence="7">
    <location>
        <begin position="20"/>
        <end position="42"/>
    </location>
</feature>
<dbReference type="Proteomes" id="UP001438953">
    <property type="component" value="Unassembled WGS sequence"/>
</dbReference>
<name>A0ABV1SFV4_9RHOB</name>
<evidence type="ECO:0000256" key="6">
    <source>
        <dbReference type="ARBA" id="ARBA00023136"/>
    </source>
</evidence>
<keyword evidence="3" id="KW-1003">Cell membrane</keyword>
<comment type="similarity">
    <text evidence="2">Belongs to the DoxX family.</text>
</comment>
<sequence>MAHIAFNTAAHDAPAADRNLAPWGIFGLRLTTGALFVTHGLIKYFVFTPAGTAGYFQSLGLPGWVGLLTMAAEFFGGLALIFGVLPRIVSALFVPVLLGAAIAAHIPNGFTFSNAGGGWEYPVMWAAVMGMMALLGDGAAAIFPTRRLFRR</sequence>
<dbReference type="InterPro" id="IPR051907">
    <property type="entry name" value="DoxX-like_oxidoreductase"/>
</dbReference>
<feature type="transmembrane region" description="Helical" evidence="7">
    <location>
        <begin position="92"/>
        <end position="110"/>
    </location>
</feature>
<accession>A0ABV1SFV4</accession>
<evidence type="ECO:0000256" key="4">
    <source>
        <dbReference type="ARBA" id="ARBA00022692"/>
    </source>
</evidence>
<evidence type="ECO:0000313" key="8">
    <source>
        <dbReference type="EMBL" id="MER5171782.1"/>
    </source>
</evidence>
<evidence type="ECO:0000256" key="2">
    <source>
        <dbReference type="ARBA" id="ARBA00006679"/>
    </source>
</evidence>
<feature type="transmembrane region" description="Helical" evidence="7">
    <location>
        <begin position="122"/>
        <end position="143"/>
    </location>
</feature>
<keyword evidence="9" id="KW-1185">Reference proteome</keyword>
<comment type="subcellular location">
    <subcellularLocation>
        <location evidence="1">Cell membrane</location>
        <topology evidence="1">Multi-pass membrane protein</topology>
    </subcellularLocation>
</comment>
<keyword evidence="5 7" id="KW-1133">Transmembrane helix</keyword>
<reference evidence="8 9" key="1">
    <citation type="submission" date="2024-01" db="EMBL/GenBank/DDBJ databases">
        <authorList>
            <person name="Deng Y."/>
            <person name="Su J."/>
        </authorList>
    </citation>
    <scope>NUCLEOTIDE SEQUENCE [LARGE SCALE GENOMIC DNA]</scope>
    <source>
        <strain evidence="8 9">CPCC 100088</strain>
    </source>
</reference>
<dbReference type="PANTHER" id="PTHR33452">
    <property type="entry name" value="OXIDOREDUCTASE CATD-RELATED"/>
    <property type="match status" value="1"/>
</dbReference>
<dbReference type="RefSeq" id="WP_339114231.1">
    <property type="nucleotide sequence ID" value="NZ_JAYWLC010000005.1"/>
</dbReference>
<organism evidence="8 9">
    <name type="scientific">Thioclava kandeliae</name>
    <dbReference type="NCBI Taxonomy" id="3070818"/>
    <lineage>
        <taxon>Bacteria</taxon>
        <taxon>Pseudomonadati</taxon>
        <taxon>Pseudomonadota</taxon>
        <taxon>Alphaproteobacteria</taxon>
        <taxon>Rhodobacterales</taxon>
        <taxon>Paracoccaceae</taxon>
        <taxon>Thioclava</taxon>
    </lineage>
</organism>